<dbReference type="GO" id="GO:0005829">
    <property type="term" value="C:cytosol"/>
    <property type="evidence" value="ECO:0007669"/>
    <property type="project" value="TreeGrafter"/>
</dbReference>
<dbReference type="PANTHER" id="PTHR10000">
    <property type="entry name" value="PHOSPHOSERINE PHOSPHATASE"/>
    <property type="match status" value="1"/>
</dbReference>
<dbReference type="AlphaFoldDB" id="A0A3F3HEU1"/>
<proteinExistence type="predicted"/>
<evidence type="ECO:0000313" key="1">
    <source>
        <dbReference type="EMBL" id="GAP04319.1"/>
    </source>
</evidence>
<dbReference type="InterPro" id="IPR006379">
    <property type="entry name" value="HAD-SF_hydro_IIB"/>
</dbReference>
<dbReference type="Pfam" id="PF08282">
    <property type="entry name" value="Hydrolase_3"/>
    <property type="match status" value="1"/>
</dbReference>
<dbReference type="InterPro" id="IPR036412">
    <property type="entry name" value="HAD-like_sf"/>
</dbReference>
<protein>
    <submittedName>
        <fullName evidence="1">HAD superfamily hydrolase</fullName>
    </submittedName>
</protein>
<dbReference type="Gene3D" id="3.40.50.1000">
    <property type="entry name" value="HAD superfamily/HAD-like"/>
    <property type="match status" value="1"/>
</dbReference>
<dbReference type="SFLD" id="SFLDS00003">
    <property type="entry name" value="Haloacid_Dehalogenase"/>
    <property type="match status" value="1"/>
</dbReference>
<dbReference type="Proteomes" id="UP000064514">
    <property type="component" value="Unassembled WGS sequence"/>
</dbReference>
<accession>A0A3F3HEU1</accession>
<dbReference type="RefSeq" id="WP_059393745.1">
    <property type="nucleotide sequence ID" value="NZ_CAUZLX010000006.1"/>
</dbReference>
<organism evidence="1">
    <name type="scientific">Fructobacillus tropaeoli</name>
    <dbReference type="NCBI Taxonomy" id="709323"/>
    <lineage>
        <taxon>Bacteria</taxon>
        <taxon>Bacillati</taxon>
        <taxon>Bacillota</taxon>
        <taxon>Bacilli</taxon>
        <taxon>Lactobacillales</taxon>
        <taxon>Lactobacillaceae</taxon>
        <taxon>Fructobacillus</taxon>
    </lineage>
</organism>
<dbReference type="SUPFAM" id="SSF56784">
    <property type="entry name" value="HAD-like"/>
    <property type="match status" value="1"/>
</dbReference>
<dbReference type="PANTHER" id="PTHR10000:SF53">
    <property type="entry name" value="5-AMINO-6-(5-PHOSPHO-D-RIBITYLAMINO)URACIL PHOSPHATASE YBJI-RELATED"/>
    <property type="match status" value="1"/>
</dbReference>
<dbReference type="STRING" id="709323.GCA_001047135_00866"/>
<dbReference type="GO" id="GO:0016791">
    <property type="term" value="F:phosphatase activity"/>
    <property type="evidence" value="ECO:0007669"/>
    <property type="project" value="UniProtKB-ARBA"/>
</dbReference>
<dbReference type="GO" id="GO:0000287">
    <property type="term" value="F:magnesium ion binding"/>
    <property type="evidence" value="ECO:0007669"/>
    <property type="project" value="TreeGrafter"/>
</dbReference>
<gene>
    <name evidence="1" type="ORF">FTRO_0040590</name>
</gene>
<dbReference type="InterPro" id="IPR023214">
    <property type="entry name" value="HAD_sf"/>
</dbReference>
<sequence>MTIKMIASDMDGTFLSGEDSYDQEHFARVLSQLKEKGVRFVAASGRQVANLKELFEPMAAYGLLDQIDFVGSNGSVVTTPGQELYAVYLTPEQIRKVIDWNALNPQSADNVIVLAGVNGTYISNHVSQEFKEMLSMFYPNVVQVEKLLKIDDKILGVSFVWPHEEVQEHVQQLEEVFGEEVHVTGSGFGSVDVLPKGVDKAAALEVLQDYYNVTDNEVMVFGDNTNDLEMLAKYDNSYLMPNAMPLMHDAHKRLALKTNVQDGVLATIESELKLDNQVEMD</sequence>
<dbReference type="NCBIfam" id="TIGR01484">
    <property type="entry name" value="HAD-SF-IIB"/>
    <property type="match status" value="1"/>
</dbReference>
<keyword evidence="1" id="KW-0378">Hydrolase</keyword>
<dbReference type="Gene3D" id="3.30.1240.10">
    <property type="match status" value="1"/>
</dbReference>
<name>A0A3F3HEU1_9LACO</name>
<dbReference type="EMBL" id="DF968081">
    <property type="protein sequence ID" value="GAP04319.1"/>
    <property type="molecule type" value="Genomic_DNA"/>
</dbReference>
<dbReference type="SFLD" id="SFLDG01140">
    <property type="entry name" value="C2.B:_Phosphomannomutase_and_P"/>
    <property type="match status" value="1"/>
</dbReference>
<reference evidence="1" key="1">
    <citation type="journal article" date="2015" name="BMC Genomics">
        <title>Comparative genomics of Fructobacillus spp. and Leuconostoc spp. reveals niche-specific evolution of Fructobacillus spp.</title>
        <authorList>
            <person name="Endo A."/>
            <person name="Tanizawa Y."/>
            <person name="Tanaka N."/>
            <person name="Maeno S."/>
            <person name="Kumar H."/>
            <person name="Shiwa Y."/>
            <person name="Okada S."/>
            <person name="Yoshikawa H."/>
            <person name="Dicks L."/>
            <person name="Nakagawa J."/>
            <person name="Arita M."/>
        </authorList>
    </citation>
    <scope>NUCLEOTIDE SEQUENCE [LARGE SCALE GENOMIC DNA]</scope>
    <source>
        <strain evidence="1">F214-1</strain>
    </source>
</reference>
<dbReference type="CDD" id="cd07518">
    <property type="entry name" value="HAD_YbiV-Like"/>
    <property type="match status" value="1"/>
</dbReference>